<reference evidence="11 13" key="2">
    <citation type="submission" date="2018-08" db="EMBL/GenBank/DDBJ databases">
        <title>Draft genome of Streptococcus sp. nov. Z1.</title>
        <authorList>
            <person name="Tian Z."/>
        </authorList>
    </citation>
    <scope>NUCLEOTIDE SEQUENCE [LARGE SCALE GENOMIC DNA]</scope>
    <source>
        <strain evidence="11">Z1</strain>
        <strain evidence="13">Z1(2018)</strain>
    </source>
</reference>
<protein>
    <submittedName>
        <fullName evidence="11">Dipeptidase PepV</fullName>
    </submittedName>
</protein>
<dbReference type="EMBL" id="CP031733">
    <property type="protein sequence ID" value="AXQ79336.1"/>
    <property type="molecule type" value="Genomic_DNA"/>
</dbReference>
<dbReference type="Gene3D" id="3.30.70.360">
    <property type="match status" value="2"/>
</dbReference>
<sequence length="466" mass="52273">MINWAKVIKPYKEELLTDLDGLLRIPSVKNLKTASADAPFGTSIQEALDYILELGKRDGFTAKDVDHYAGHLEIGQGDKLLGILSHLDVVPADPSQWETNPFIPTVKNDRLYARGALDDKGPALLAYYAVKILKDLGVTWNQRIRLIYGTDEENDWKGVHYYFTKEEMPNYGIVPDGIFPLIYAEKGVISIDLTKDLHSENLVEFKSGSAYNVVPDFASAKLVYHADLENDFSAFLEQYGLKGHFAKTEDYQHLKIFGYSAHAASPSGGTNAVLHLTHFLTNLTWDESANNFLKFINHYLFDDFTGQSFGIDFNDNELGNVTINTAFVTIEKGKAKIGLNLRYPASYDFEIHYQKLSQVAKQHNIATTVISHKLPSYSNIDDPETKILLETYRKHTSDQTPPLAIGGITYGRIFERGITFGPVFLGKPATLHQPNEYIELDDLFKGLEIYLDALYQIATAEGQTAD</sequence>
<evidence type="ECO:0000256" key="8">
    <source>
        <dbReference type="ARBA" id="ARBA00023049"/>
    </source>
</evidence>
<evidence type="ECO:0000256" key="7">
    <source>
        <dbReference type="ARBA" id="ARBA00022997"/>
    </source>
</evidence>
<proteinExistence type="inferred from homology"/>
<evidence type="ECO:0000256" key="4">
    <source>
        <dbReference type="ARBA" id="ARBA00022723"/>
    </source>
</evidence>
<dbReference type="InterPro" id="IPR050072">
    <property type="entry name" value="Peptidase_M20A"/>
</dbReference>
<dbReference type="SUPFAM" id="SSF55031">
    <property type="entry name" value="Bacterial exopeptidase dimerisation domain"/>
    <property type="match status" value="1"/>
</dbReference>
<reference evidence="10 14" key="1">
    <citation type="submission" date="2018-08" db="EMBL/GenBank/DDBJ databases">
        <title>Draft genome of Streptococcus sp .nov. Z2.</title>
        <authorList>
            <person name="Tian Z."/>
        </authorList>
    </citation>
    <scope>NUCLEOTIDE SEQUENCE [LARGE SCALE GENOMIC DNA]</scope>
    <source>
        <strain evidence="10 14">Z2</strain>
    </source>
</reference>
<keyword evidence="6" id="KW-0862">Zinc</keyword>
<evidence type="ECO:0000313" key="10">
    <source>
        <dbReference type="EMBL" id="RFU50128.1"/>
    </source>
</evidence>
<comment type="similarity">
    <text evidence="2">Belongs to the peptidase M20A family.</text>
</comment>
<evidence type="ECO:0000313" key="11">
    <source>
        <dbReference type="EMBL" id="RFU52280.1"/>
    </source>
</evidence>
<name>A0A372KJ50_9STRE</name>
<dbReference type="InterPro" id="IPR001261">
    <property type="entry name" value="ArgE/DapE_CS"/>
</dbReference>
<reference evidence="9" key="4">
    <citation type="journal article" date="2019" name="Int. J. Syst. Evol. Microbiol.">
        <title>Streptococcus chenjunshii sp. nov. isolated from feces of Tibetan antelopes.</title>
        <authorList>
            <person name="Tian Z."/>
            <person name="Lu S."/>
            <person name="Jin D."/>
            <person name="Yang J."/>
            <person name="Pu J."/>
            <person name="Lai X.H."/>
            <person name="Bai X.N."/>
            <person name="Wu X.M."/>
            <person name="Li J."/>
            <person name="Wang S."/>
            <person name="Xu J."/>
        </authorList>
    </citation>
    <scope>NUCLEOTIDE SEQUENCE</scope>
    <source>
        <strain evidence="9">Z15</strain>
    </source>
</reference>
<keyword evidence="5" id="KW-0378">Hydrolase</keyword>
<evidence type="ECO:0000256" key="3">
    <source>
        <dbReference type="ARBA" id="ARBA00022670"/>
    </source>
</evidence>
<gene>
    <name evidence="11" type="primary">pepV</name>
    <name evidence="9" type="ORF">DDV21_009725</name>
    <name evidence="10" type="ORF">DDV22_10265</name>
    <name evidence="11" type="ORF">DDV23_10490</name>
</gene>
<dbReference type="Pfam" id="PF01546">
    <property type="entry name" value="Peptidase_M20"/>
    <property type="match status" value="1"/>
</dbReference>
<reference evidence="12" key="3">
    <citation type="submission" date="2018-08" db="EMBL/GenBank/DDBJ databases">
        <title>Streptococcus chenjunshii sp. nov., isolated from stools sample of the Tibetan antelope in the Qinghai-Tibet plateau, China.</title>
        <authorList>
            <person name="Tian Z."/>
        </authorList>
    </citation>
    <scope>NUCLEOTIDE SEQUENCE [LARGE SCALE GENOMIC DNA]</scope>
    <source>
        <strain evidence="12">Z15</strain>
    </source>
</reference>
<dbReference type="GO" id="GO:0006508">
    <property type="term" value="P:proteolysis"/>
    <property type="evidence" value="ECO:0007669"/>
    <property type="project" value="UniProtKB-KW"/>
</dbReference>
<dbReference type="OrthoDB" id="9761532at2"/>
<dbReference type="GO" id="GO:0008777">
    <property type="term" value="F:acetylornithine deacetylase activity"/>
    <property type="evidence" value="ECO:0007669"/>
    <property type="project" value="TreeGrafter"/>
</dbReference>
<evidence type="ECO:0000313" key="12">
    <source>
        <dbReference type="Proteomes" id="UP000246115"/>
    </source>
</evidence>
<dbReference type="PANTHER" id="PTHR43808">
    <property type="entry name" value="ACETYLORNITHINE DEACETYLASE"/>
    <property type="match status" value="1"/>
</dbReference>
<evidence type="ECO:0000313" key="9">
    <source>
        <dbReference type="EMBL" id="AXQ79336.1"/>
    </source>
</evidence>
<dbReference type="InterPro" id="IPR010964">
    <property type="entry name" value="M20A_pepV-rel"/>
</dbReference>
<dbReference type="Gene3D" id="3.40.630.10">
    <property type="entry name" value="Zn peptidases"/>
    <property type="match status" value="1"/>
</dbReference>
<dbReference type="KEGG" id="schj:DDV21_009725"/>
<dbReference type="GO" id="GO:0016805">
    <property type="term" value="F:dipeptidase activity"/>
    <property type="evidence" value="ECO:0007669"/>
    <property type="project" value="UniProtKB-KW"/>
</dbReference>
<dbReference type="NCBIfam" id="NF005591">
    <property type="entry name" value="PRK07318.1"/>
    <property type="match status" value="1"/>
</dbReference>
<comment type="cofactor">
    <cofactor evidence="1">
        <name>Zn(2+)</name>
        <dbReference type="ChEBI" id="CHEBI:29105"/>
    </cofactor>
</comment>
<dbReference type="Proteomes" id="UP000264056">
    <property type="component" value="Unassembled WGS sequence"/>
</dbReference>
<dbReference type="PROSITE" id="PS00758">
    <property type="entry name" value="ARGE_DAPE_CPG2_1"/>
    <property type="match status" value="1"/>
</dbReference>
<keyword evidence="4" id="KW-0479">Metal-binding</keyword>
<dbReference type="AlphaFoldDB" id="A0A372KJ50"/>
<dbReference type="PANTHER" id="PTHR43808:SF31">
    <property type="entry name" value="N-ACETYL-L-CITRULLINE DEACETYLASE"/>
    <property type="match status" value="1"/>
</dbReference>
<dbReference type="EMBL" id="QVQZ01000044">
    <property type="protein sequence ID" value="RFU52280.1"/>
    <property type="molecule type" value="Genomic_DNA"/>
</dbReference>
<dbReference type="Proteomes" id="UP000246115">
    <property type="component" value="Chromosome"/>
</dbReference>
<organism evidence="11 13">
    <name type="scientific">Streptococcus chenjunshii</name>
    <dbReference type="NCBI Taxonomy" id="2173853"/>
    <lineage>
        <taxon>Bacteria</taxon>
        <taxon>Bacillati</taxon>
        <taxon>Bacillota</taxon>
        <taxon>Bacilli</taxon>
        <taxon>Lactobacillales</taxon>
        <taxon>Streptococcaceae</taxon>
        <taxon>Streptococcus</taxon>
    </lineage>
</organism>
<accession>A0A346NE91</accession>
<dbReference type="RefSeq" id="WP_116879052.1">
    <property type="nucleotide sequence ID" value="NZ_CP031733.1"/>
</dbReference>
<keyword evidence="14" id="KW-1185">Reference proteome</keyword>
<dbReference type="GO" id="GO:0006526">
    <property type="term" value="P:L-arginine biosynthetic process"/>
    <property type="evidence" value="ECO:0007669"/>
    <property type="project" value="TreeGrafter"/>
</dbReference>
<dbReference type="EMBL" id="QVQY01000043">
    <property type="protein sequence ID" value="RFU50128.1"/>
    <property type="molecule type" value="Genomic_DNA"/>
</dbReference>
<evidence type="ECO:0000256" key="5">
    <source>
        <dbReference type="ARBA" id="ARBA00022801"/>
    </source>
</evidence>
<keyword evidence="7" id="KW-0224">Dipeptidase</keyword>
<dbReference type="NCBIfam" id="TIGR01887">
    <property type="entry name" value="dipeptidaselike"/>
    <property type="match status" value="1"/>
</dbReference>
<evidence type="ECO:0000313" key="14">
    <source>
        <dbReference type="Proteomes" id="UP000264056"/>
    </source>
</evidence>
<dbReference type="Proteomes" id="UP000262901">
    <property type="component" value="Unassembled WGS sequence"/>
</dbReference>
<evidence type="ECO:0000256" key="1">
    <source>
        <dbReference type="ARBA" id="ARBA00001947"/>
    </source>
</evidence>
<dbReference type="SUPFAM" id="SSF53187">
    <property type="entry name" value="Zn-dependent exopeptidases"/>
    <property type="match status" value="1"/>
</dbReference>
<keyword evidence="3" id="KW-0645">Protease</keyword>
<evidence type="ECO:0000313" key="13">
    <source>
        <dbReference type="Proteomes" id="UP000262901"/>
    </source>
</evidence>
<dbReference type="InterPro" id="IPR002933">
    <property type="entry name" value="Peptidase_M20"/>
</dbReference>
<evidence type="ECO:0000256" key="2">
    <source>
        <dbReference type="ARBA" id="ARBA00006247"/>
    </source>
</evidence>
<accession>A0A372KJ50</accession>
<keyword evidence="8" id="KW-0482">Metalloprotease</keyword>
<dbReference type="GO" id="GO:0008237">
    <property type="term" value="F:metallopeptidase activity"/>
    <property type="evidence" value="ECO:0007669"/>
    <property type="project" value="UniProtKB-KW"/>
</dbReference>
<dbReference type="InterPro" id="IPR036264">
    <property type="entry name" value="Bact_exopeptidase_dim_dom"/>
</dbReference>
<evidence type="ECO:0000256" key="6">
    <source>
        <dbReference type="ARBA" id="ARBA00022833"/>
    </source>
</evidence>
<dbReference type="GO" id="GO:0008270">
    <property type="term" value="F:zinc ion binding"/>
    <property type="evidence" value="ECO:0007669"/>
    <property type="project" value="InterPro"/>
</dbReference>